<evidence type="ECO:0000313" key="2">
    <source>
        <dbReference type="Proteomes" id="UP000308652"/>
    </source>
</evidence>
<keyword evidence="2" id="KW-1185">Reference proteome</keyword>
<organism evidence="1 2">
    <name type="scientific">Crucibulum laeve</name>
    <dbReference type="NCBI Taxonomy" id="68775"/>
    <lineage>
        <taxon>Eukaryota</taxon>
        <taxon>Fungi</taxon>
        <taxon>Dikarya</taxon>
        <taxon>Basidiomycota</taxon>
        <taxon>Agaricomycotina</taxon>
        <taxon>Agaricomycetes</taxon>
        <taxon>Agaricomycetidae</taxon>
        <taxon>Agaricales</taxon>
        <taxon>Agaricineae</taxon>
        <taxon>Nidulariaceae</taxon>
        <taxon>Crucibulum</taxon>
    </lineage>
</organism>
<gene>
    <name evidence="1" type="ORF">BDQ12DRAFT_653432</name>
</gene>
<evidence type="ECO:0008006" key="3">
    <source>
        <dbReference type="Google" id="ProtNLM"/>
    </source>
</evidence>
<sequence>MAGSVSNGRPSITSEQAQRIIAKNNPDIKQSRVAMMTEVVNRGYSYTPSLKTYLLDLAAPDSDNTASPPSSCFLTISTPDAGSGNYHPNFLPIVYQILSRIRTQTGIPIPESVLDITLTDIPYHYLLSPVTLIGSKDIIPLSRARKEGLINLNDNLLIDLQLGKFLGQLHSGVQNDWYGLPNLAEPMDASYSWQETFTSFLEELLVRFETVGYDLPYEDIRRSLSRAIGFFLFDDVEVPSLVWFTGGEDDIYVALPIESRYLSIKTPTIAAILPSVSHALWGDPLLESFFLPPAPSAALQEGYNGGGGGPLIVFPRQETKRAWYTLFLALVTLTNHGLTPREDDEHPESAEKRIWCRETILKCVEILKDGPCY</sequence>
<proteinExistence type="predicted"/>
<dbReference type="EMBL" id="ML213610">
    <property type="protein sequence ID" value="TFK37124.1"/>
    <property type="molecule type" value="Genomic_DNA"/>
</dbReference>
<reference evidence="1 2" key="1">
    <citation type="journal article" date="2019" name="Nat. Ecol. Evol.">
        <title>Megaphylogeny resolves global patterns of mushroom evolution.</title>
        <authorList>
            <person name="Varga T."/>
            <person name="Krizsan K."/>
            <person name="Foldi C."/>
            <person name="Dima B."/>
            <person name="Sanchez-Garcia M."/>
            <person name="Sanchez-Ramirez S."/>
            <person name="Szollosi G.J."/>
            <person name="Szarkandi J.G."/>
            <person name="Papp V."/>
            <person name="Albert L."/>
            <person name="Andreopoulos W."/>
            <person name="Angelini C."/>
            <person name="Antonin V."/>
            <person name="Barry K.W."/>
            <person name="Bougher N.L."/>
            <person name="Buchanan P."/>
            <person name="Buyck B."/>
            <person name="Bense V."/>
            <person name="Catcheside P."/>
            <person name="Chovatia M."/>
            <person name="Cooper J."/>
            <person name="Damon W."/>
            <person name="Desjardin D."/>
            <person name="Finy P."/>
            <person name="Geml J."/>
            <person name="Haridas S."/>
            <person name="Hughes K."/>
            <person name="Justo A."/>
            <person name="Karasinski D."/>
            <person name="Kautmanova I."/>
            <person name="Kiss B."/>
            <person name="Kocsube S."/>
            <person name="Kotiranta H."/>
            <person name="LaButti K.M."/>
            <person name="Lechner B.E."/>
            <person name="Liimatainen K."/>
            <person name="Lipzen A."/>
            <person name="Lukacs Z."/>
            <person name="Mihaltcheva S."/>
            <person name="Morgado L.N."/>
            <person name="Niskanen T."/>
            <person name="Noordeloos M.E."/>
            <person name="Ohm R.A."/>
            <person name="Ortiz-Santana B."/>
            <person name="Ovrebo C."/>
            <person name="Racz N."/>
            <person name="Riley R."/>
            <person name="Savchenko A."/>
            <person name="Shiryaev A."/>
            <person name="Soop K."/>
            <person name="Spirin V."/>
            <person name="Szebenyi C."/>
            <person name="Tomsovsky M."/>
            <person name="Tulloss R.E."/>
            <person name="Uehling J."/>
            <person name="Grigoriev I.V."/>
            <person name="Vagvolgyi C."/>
            <person name="Papp T."/>
            <person name="Martin F.M."/>
            <person name="Miettinen O."/>
            <person name="Hibbett D.S."/>
            <person name="Nagy L.G."/>
        </authorList>
    </citation>
    <scope>NUCLEOTIDE SEQUENCE [LARGE SCALE GENOMIC DNA]</scope>
    <source>
        <strain evidence="1 2">CBS 166.37</strain>
    </source>
</reference>
<dbReference type="OrthoDB" id="5210591at2759"/>
<accession>A0A5C3LVI6</accession>
<evidence type="ECO:0000313" key="1">
    <source>
        <dbReference type="EMBL" id="TFK37124.1"/>
    </source>
</evidence>
<dbReference type="Proteomes" id="UP000308652">
    <property type="component" value="Unassembled WGS sequence"/>
</dbReference>
<dbReference type="AlphaFoldDB" id="A0A5C3LVI6"/>
<name>A0A5C3LVI6_9AGAR</name>
<protein>
    <recommendedName>
        <fullName evidence="3">Aminoglycoside phosphotransferase domain-containing protein</fullName>
    </recommendedName>
</protein>